<keyword evidence="1" id="KW-0175">Coiled coil</keyword>
<evidence type="ECO:0000313" key="2">
    <source>
        <dbReference type="EMBL" id="CAE0460405.1"/>
    </source>
</evidence>
<gene>
    <name evidence="2" type="ORF">CDEB00056_LOCUS5246</name>
</gene>
<organism evidence="2">
    <name type="scientific">Chaetoceros debilis</name>
    <dbReference type="NCBI Taxonomy" id="122233"/>
    <lineage>
        <taxon>Eukaryota</taxon>
        <taxon>Sar</taxon>
        <taxon>Stramenopiles</taxon>
        <taxon>Ochrophyta</taxon>
        <taxon>Bacillariophyta</taxon>
        <taxon>Coscinodiscophyceae</taxon>
        <taxon>Chaetocerotophycidae</taxon>
        <taxon>Chaetocerotales</taxon>
        <taxon>Chaetocerotaceae</taxon>
        <taxon>Chaetoceros</taxon>
    </lineage>
</organism>
<dbReference type="EMBL" id="HBIO01007075">
    <property type="protein sequence ID" value="CAE0460405.1"/>
    <property type="molecule type" value="Transcribed_RNA"/>
</dbReference>
<reference evidence="2" key="1">
    <citation type="submission" date="2021-01" db="EMBL/GenBank/DDBJ databases">
        <authorList>
            <person name="Corre E."/>
            <person name="Pelletier E."/>
            <person name="Niang G."/>
            <person name="Scheremetjew M."/>
            <person name="Finn R."/>
            <person name="Kale V."/>
            <person name="Holt S."/>
            <person name="Cochrane G."/>
            <person name="Meng A."/>
            <person name="Brown T."/>
            <person name="Cohen L."/>
        </authorList>
    </citation>
    <scope>NUCLEOTIDE SEQUENCE</scope>
    <source>
        <strain evidence="2">MM31A-1</strain>
    </source>
</reference>
<evidence type="ECO:0000256" key="1">
    <source>
        <dbReference type="SAM" id="Coils"/>
    </source>
</evidence>
<feature type="coiled-coil region" evidence="1">
    <location>
        <begin position="150"/>
        <end position="186"/>
    </location>
</feature>
<accession>A0A7S3PYZ6</accession>
<dbReference type="AlphaFoldDB" id="A0A7S3PYZ6"/>
<sequence>MADQNIEGEVVREIHLKISPQYATIVVVPKADEVNDANFPRNLHNAAELFLRVGMVENAAKLKTCVDGMITTYKENPDGKSGMRLGRACACWSCGYCGLPKNYQEGKSKKGPPGPCNHCGEPDQVNWLKVTTQQGKKGSEIPWIELAPLTEEEEKKKKDAEMAAKRAEIEANVKKAIQERKLVENSS</sequence>
<proteinExistence type="predicted"/>
<name>A0A7S3PYZ6_9STRA</name>
<protein>
    <submittedName>
        <fullName evidence="2">Uncharacterized protein</fullName>
    </submittedName>
</protein>